<organism evidence="1 2">
    <name type="scientific">Sulfidibacter corallicola</name>
    <dbReference type="NCBI Taxonomy" id="2818388"/>
    <lineage>
        <taxon>Bacteria</taxon>
        <taxon>Pseudomonadati</taxon>
        <taxon>Acidobacteriota</taxon>
        <taxon>Holophagae</taxon>
        <taxon>Acanthopleuribacterales</taxon>
        <taxon>Acanthopleuribacteraceae</taxon>
        <taxon>Sulfidibacter</taxon>
    </lineage>
</organism>
<gene>
    <name evidence="1" type="ORF">J3U87_04960</name>
</gene>
<keyword evidence="2" id="KW-1185">Reference proteome</keyword>
<sequence>MMADMASLARVLPPLPLLQRIFSKGTLHHALDLFRKGDEEGTWTYVMSYFGMSTSDIAFPDVFVQKVADRAAGLDPRESFATMLLFGYFLGKKDLPHVGLELMDRHLGLLRPVDRPDDLLAAIHRHPAALAPEWYDACLGGYIHLLVLAQRSHFAGALLEGHLELGRADYARPHFLVQKIQRFGRRFGYRTALDRISNLVSLRRETHWRLAGIALYEAALGLHRSPSREVIEYRNLEAQVCDIPGLNRPLERLLFLWPFIYCLISRKSAKTALTVWEVAAGMVGVNLSYACLPVSLVEDFRETGSQAALISCWQGLLHLHDRAEDADLLARLAS</sequence>
<protein>
    <submittedName>
        <fullName evidence="1">Uncharacterized protein</fullName>
    </submittedName>
</protein>
<evidence type="ECO:0000313" key="2">
    <source>
        <dbReference type="Proteomes" id="UP000663929"/>
    </source>
</evidence>
<reference evidence="1" key="1">
    <citation type="submission" date="2021-03" db="EMBL/GenBank/DDBJ databases">
        <title>Acanthopleuribacteraceae sp. M133.</title>
        <authorList>
            <person name="Wang G."/>
        </authorList>
    </citation>
    <scope>NUCLEOTIDE SEQUENCE</scope>
    <source>
        <strain evidence="1">M133</strain>
    </source>
</reference>
<dbReference type="KEGG" id="scor:J3U87_04960"/>
<proteinExistence type="predicted"/>
<accession>A0A8A4TQG8</accession>
<dbReference type="AlphaFoldDB" id="A0A8A4TQG8"/>
<dbReference type="EMBL" id="CP071793">
    <property type="protein sequence ID" value="QTD51800.1"/>
    <property type="molecule type" value="Genomic_DNA"/>
</dbReference>
<dbReference type="RefSeq" id="WP_237381921.1">
    <property type="nucleotide sequence ID" value="NZ_CP071793.1"/>
</dbReference>
<dbReference type="Proteomes" id="UP000663929">
    <property type="component" value="Chromosome"/>
</dbReference>
<evidence type="ECO:0000313" key="1">
    <source>
        <dbReference type="EMBL" id="QTD51800.1"/>
    </source>
</evidence>
<name>A0A8A4TQG8_SULCO</name>